<protein>
    <recommendedName>
        <fullName evidence="2">NADH:ubiquinone reductase (non-electrogenic)</fullName>
        <ecNumber evidence="2">1.6.5.9</ecNumber>
    </recommendedName>
</protein>
<dbReference type="PRINTS" id="PR00411">
    <property type="entry name" value="PNDRDTASEI"/>
</dbReference>
<evidence type="ECO:0000256" key="2">
    <source>
        <dbReference type="ARBA" id="ARBA00012637"/>
    </source>
</evidence>
<gene>
    <name evidence="10" type="ORF">LZ536_09600</name>
</gene>
<dbReference type="Pfam" id="PF07992">
    <property type="entry name" value="Pyr_redox_2"/>
    <property type="match status" value="1"/>
</dbReference>
<evidence type="ECO:0000256" key="6">
    <source>
        <dbReference type="ARBA" id="ARBA00023027"/>
    </source>
</evidence>
<evidence type="ECO:0000256" key="1">
    <source>
        <dbReference type="ARBA" id="ARBA00005272"/>
    </source>
</evidence>
<dbReference type="Proteomes" id="UP001165363">
    <property type="component" value="Unassembled WGS sequence"/>
</dbReference>
<keyword evidence="3" id="KW-0285">Flavoprotein</keyword>
<keyword evidence="11" id="KW-1185">Reference proteome</keyword>
<keyword evidence="8" id="KW-1133">Transmembrane helix</keyword>
<dbReference type="SUPFAM" id="SSF51905">
    <property type="entry name" value="FAD/NAD(P)-binding domain"/>
    <property type="match status" value="2"/>
</dbReference>
<sequence>MLAVYPKVVIVGAGFGGLAAAKRLANRKVEVTLVDRRNHHLFQPLLYQVATAALSPADIAAPIRSILSYARNIRVLLDEVVRVDRDRKTVTLASGRILDFDKLIIATGSSHSYFGRDQWAAFAPGLKSIEDATTIRRNVLLALERAESETDPDRRHALLTFVVIGGGPTGVEMAGAIAELARRSVSKDFRNITPACSRVILVEAGPRLLPSFPPALSAKAEEMLRGLGVHVRTGTPVTGLGYGHVQTSDVWISAKTIVWAAGVEASAAADWLGAEQDRAGRALVTQGLTIKGSDDIFVIGDTASARGANGQPLPAIAPVAKQQGAYAADRILGRARKPFAYRDFGNLATIGRSRAVIDWGRIQLSGFIAWLVWSAAHVWFLIGFRSRLSVMTTWLWSYLTYRRSARLIIGTDGNSASTIAPRRKAA</sequence>
<dbReference type="RefSeq" id="WP_249848472.1">
    <property type="nucleotide sequence ID" value="NZ_JAMGBD010000001.1"/>
</dbReference>
<keyword evidence="8" id="KW-0472">Membrane</keyword>
<evidence type="ECO:0000256" key="7">
    <source>
        <dbReference type="ARBA" id="ARBA00047599"/>
    </source>
</evidence>
<evidence type="ECO:0000313" key="10">
    <source>
        <dbReference type="EMBL" id="MCL6684151.1"/>
    </source>
</evidence>
<dbReference type="EC" id="1.6.5.9" evidence="2"/>
<evidence type="ECO:0000256" key="3">
    <source>
        <dbReference type="ARBA" id="ARBA00022630"/>
    </source>
</evidence>
<evidence type="ECO:0000256" key="5">
    <source>
        <dbReference type="ARBA" id="ARBA00023002"/>
    </source>
</evidence>
<comment type="caution">
    <text evidence="10">The sequence shown here is derived from an EMBL/GenBank/DDBJ whole genome shotgun (WGS) entry which is preliminary data.</text>
</comment>
<evidence type="ECO:0000256" key="4">
    <source>
        <dbReference type="ARBA" id="ARBA00022827"/>
    </source>
</evidence>
<evidence type="ECO:0000256" key="8">
    <source>
        <dbReference type="SAM" id="Phobius"/>
    </source>
</evidence>
<comment type="similarity">
    <text evidence="1">Belongs to the NADH dehydrogenase family.</text>
</comment>
<keyword evidence="8" id="KW-0812">Transmembrane</keyword>
<dbReference type="InterPro" id="IPR045024">
    <property type="entry name" value="NDH-2"/>
</dbReference>
<evidence type="ECO:0000313" key="11">
    <source>
        <dbReference type="Proteomes" id="UP001165363"/>
    </source>
</evidence>
<dbReference type="InterPro" id="IPR036188">
    <property type="entry name" value="FAD/NAD-bd_sf"/>
</dbReference>
<dbReference type="PRINTS" id="PR00368">
    <property type="entry name" value="FADPNR"/>
</dbReference>
<dbReference type="InterPro" id="IPR023753">
    <property type="entry name" value="FAD/NAD-binding_dom"/>
</dbReference>
<keyword evidence="5" id="KW-0560">Oxidoreductase</keyword>
<name>A0ABT0RNC5_9SPHN</name>
<evidence type="ECO:0000259" key="9">
    <source>
        <dbReference type="Pfam" id="PF07992"/>
    </source>
</evidence>
<dbReference type="PANTHER" id="PTHR43706">
    <property type="entry name" value="NADH DEHYDROGENASE"/>
    <property type="match status" value="1"/>
</dbReference>
<feature type="transmembrane region" description="Helical" evidence="8">
    <location>
        <begin position="362"/>
        <end position="382"/>
    </location>
</feature>
<keyword evidence="6" id="KW-0520">NAD</keyword>
<keyword evidence="4" id="KW-0274">FAD</keyword>
<dbReference type="PANTHER" id="PTHR43706:SF47">
    <property type="entry name" value="EXTERNAL NADH-UBIQUINONE OXIDOREDUCTASE 1, MITOCHONDRIAL-RELATED"/>
    <property type="match status" value="1"/>
</dbReference>
<feature type="domain" description="FAD/NAD(P)-binding" evidence="9">
    <location>
        <begin position="7"/>
        <end position="324"/>
    </location>
</feature>
<proteinExistence type="inferred from homology"/>
<accession>A0ABT0RNC5</accession>
<dbReference type="EMBL" id="JAMGBD010000001">
    <property type="protein sequence ID" value="MCL6684151.1"/>
    <property type="molecule type" value="Genomic_DNA"/>
</dbReference>
<reference evidence="10" key="1">
    <citation type="submission" date="2022-05" db="EMBL/GenBank/DDBJ databases">
        <authorList>
            <person name="Jo J.-H."/>
            <person name="Im W.-T."/>
        </authorList>
    </citation>
    <scope>NUCLEOTIDE SEQUENCE</scope>
    <source>
        <strain evidence="10">SE158</strain>
    </source>
</reference>
<dbReference type="Gene3D" id="3.50.50.100">
    <property type="match status" value="1"/>
</dbReference>
<organism evidence="10 11">
    <name type="scientific">Sphingomonas alba</name>
    <dbReference type="NCBI Taxonomy" id="2908208"/>
    <lineage>
        <taxon>Bacteria</taxon>
        <taxon>Pseudomonadati</taxon>
        <taxon>Pseudomonadota</taxon>
        <taxon>Alphaproteobacteria</taxon>
        <taxon>Sphingomonadales</taxon>
        <taxon>Sphingomonadaceae</taxon>
        <taxon>Sphingomonas</taxon>
    </lineage>
</organism>
<comment type="catalytic activity">
    <reaction evidence="7">
        <text>a quinone + NADH + H(+) = a quinol + NAD(+)</text>
        <dbReference type="Rhea" id="RHEA:46160"/>
        <dbReference type="ChEBI" id="CHEBI:15378"/>
        <dbReference type="ChEBI" id="CHEBI:24646"/>
        <dbReference type="ChEBI" id="CHEBI:57540"/>
        <dbReference type="ChEBI" id="CHEBI:57945"/>
        <dbReference type="ChEBI" id="CHEBI:132124"/>
        <dbReference type="EC" id="1.6.5.9"/>
    </reaction>
</comment>